<gene>
    <name evidence="3" type="ORF">MNBD_ALPHA03-292</name>
</gene>
<comment type="similarity">
    <text evidence="1">Belongs to the myo-inositol 1-phosphate synthase family.</text>
</comment>
<dbReference type="Gene3D" id="3.40.50.720">
    <property type="entry name" value="NAD(P)-binding Rossmann-like Domain"/>
    <property type="match status" value="1"/>
</dbReference>
<dbReference type="PANTHER" id="PTHR43125">
    <property type="entry name" value="INOSITOL-3-PHOSPHATE SYNTHASE"/>
    <property type="match status" value="1"/>
</dbReference>
<dbReference type="Pfam" id="PF01658">
    <property type="entry name" value="Inos-1-P_synth"/>
    <property type="match status" value="1"/>
</dbReference>
<organism evidence="3">
    <name type="scientific">hydrothermal vent metagenome</name>
    <dbReference type="NCBI Taxonomy" id="652676"/>
    <lineage>
        <taxon>unclassified sequences</taxon>
        <taxon>metagenomes</taxon>
        <taxon>ecological metagenomes</taxon>
    </lineage>
</organism>
<name>A0A3B1B7L3_9ZZZZ</name>
<evidence type="ECO:0000256" key="1">
    <source>
        <dbReference type="ARBA" id="ARBA00010813"/>
    </source>
</evidence>
<feature type="domain" description="Myo-inositol-1-phosphate synthase GAPDH-like" evidence="2">
    <location>
        <begin position="202"/>
        <end position="310"/>
    </location>
</feature>
<dbReference type="SUPFAM" id="SSF55347">
    <property type="entry name" value="Glyceraldehyde-3-phosphate dehydrogenase-like, C-terminal domain"/>
    <property type="match status" value="1"/>
</dbReference>
<dbReference type="GO" id="GO:0008654">
    <property type="term" value="P:phospholipid biosynthetic process"/>
    <property type="evidence" value="ECO:0007669"/>
    <property type="project" value="InterPro"/>
</dbReference>
<dbReference type="InterPro" id="IPR052199">
    <property type="entry name" value="MIPS"/>
</dbReference>
<dbReference type="InterPro" id="IPR013021">
    <property type="entry name" value="Myo-inos-1-P_Synthase_GAPDH"/>
</dbReference>
<dbReference type="SUPFAM" id="SSF51735">
    <property type="entry name" value="NAD(P)-binding Rossmann-fold domains"/>
    <property type="match status" value="1"/>
</dbReference>
<accession>A0A3B1B7L3</accession>
<evidence type="ECO:0000313" key="3">
    <source>
        <dbReference type="EMBL" id="VAX07883.1"/>
    </source>
</evidence>
<dbReference type="GO" id="GO:0004512">
    <property type="term" value="F:inositol-3-phosphate synthase activity"/>
    <property type="evidence" value="ECO:0007669"/>
    <property type="project" value="UniProtKB-EC"/>
</dbReference>
<protein>
    <submittedName>
        <fullName evidence="3">Inositol-1-phosphate synthase</fullName>
        <ecNumber evidence="3">5.5.1.4</ecNumber>
    </submittedName>
</protein>
<dbReference type="PIRSF" id="PIRSF015578">
    <property type="entry name" value="Myoinos-ppht_syn"/>
    <property type="match status" value="1"/>
</dbReference>
<dbReference type="EMBL" id="UOFW01000227">
    <property type="protein sequence ID" value="VAX07883.1"/>
    <property type="molecule type" value="Genomic_DNA"/>
</dbReference>
<dbReference type="Gene3D" id="3.30.360.10">
    <property type="entry name" value="Dihydrodipicolinate Reductase, domain 2"/>
    <property type="match status" value="1"/>
</dbReference>
<evidence type="ECO:0000259" key="2">
    <source>
        <dbReference type="Pfam" id="PF01658"/>
    </source>
</evidence>
<reference evidence="3" key="1">
    <citation type="submission" date="2018-06" db="EMBL/GenBank/DDBJ databases">
        <authorList>
            <person name="Zhirakovskaya E."/>
        </authorList>
    </citation>
    <scope>NUCLEOTIDE SEQUENCE</scope>
</reference>
<dbReference type="AlphaFoldDB" id="A0A3B1B7L3"/>
<proteinExistence type="inferred from homology"/>
<dbReference type="EC" id="5.5.1.4" evidence="3"/>
<dbReference type="GO" id="GO:0006021">
    <property type="term" value="P:inositol biosynthetic process"/>
    <property type="evidence" value="ECO:0007669"/>
    <property type="project" value="InterPro"/>
</dbReference>
<dbReference type="InterPro" id="IPR036291">
    <property type="entry name" value="NAD(P)-bd_dom_sf"/>
</dbReference>
<dbReference type="PANTHER" id="PTHR43125:SF1">
    <property type="entry name" value="INOSITOL-3-PHOSPHATE SYNTHASE"/>
    <property type="match status" value="1"/>
</dbReference>
<keyword evidence="3" id="KW-0413">Isomerase</keyword>
<sequence>MSKIKIAIAGIGNCASSLIQGLYFYTPERVGDTKQVPGLMHWEVGGYRPSDIEVVAAFDVDKRKVGKDVNEAIFEKPNCTTVFHGDLPKSGTIVKMGNVLDGISDHMADYDDDRTFLVADIPSATKEDVVRELKESGAEILTNYMPVGSEEAAKFYAECALEAGVAFINNMPVFIASNPEWAEKFKARNLPIVGDDIKAQLGATITHRTLTDLFAKRGVVLERTYQLNTGGNTDFLNMKNQDRLESKKISKTEAVQSVAGKRLSDDNIHIGPSDYIPWQNDNKLCFLRMEGDLFGGVPMNIELRLSVEDSPNSAGVAIDMIRCCKLALLNGEGGILHGASAYFCKHPPVQYTDDQAYDMTEEFITSRVNALNAAE</sequence>
<dbReference type="InterPro" id="IPR002587">
    <property type="entry name" value="Myo-inos-1-P_Synthase"/>
</dbReference>